<dbReference type="GeneID" id="123038001"/>
<feature type="region of interest" description="Disordered" evidence="1">
    <location>
        <begin position="169"/>
        <end position="188"/>
    </location>
</feature>
<reference evidence="3" key="1">
    <citation type="journal article" date="2021" name="Elife">
        <title>Highly contiguous assemblies of 101 drosophilid genomes.</title>
        <authorList>
            <person name="Kim B.Y."/>
            <person name="Wang J.R."/>
            <person name="Miller D.E."/>
            <person name="Barmina O."/>
            <person name="Delaney E."/>
            <person name="Thompson A."/>
            <person name="Comeault A.A."/>
            <person name="Peede D."/>
            <person name="D'Agostino E.R."/>
            <person name="Pelaez J."/>
            <person name="Aguilar J.M."/>
            <person name="Haji D."/>
            <person name="Matsunaga T."/>
            <person name="Armstrong E.E."/>
            <person name="Zych M."/>
            <person name="Ogawa Y."/>
            <person name="Stamenkovic-Radak M."/>
            <person name="Jelic M."/>
            <person name="Veselinovic M.S."/>
            <person name="Tanaskovic M."/>
            <person name="Eric P."/>
            <person name="Gao J.J."/>
            <person name="Katoh T.K."/>
            <person name="Toda M.J."/>
            <person name="Watabe H."/>
            <person name="Watada M."/>
            <person name="Davis J.S."/>
            <person name="Moyle L.C."/>
            <person name="Manoli G."/>
            <person name="Bertolini E."/>
            <person name="Kostal V."/>
            <person name="Hawley R.S."/>
            <person name="Takahashi A."/>
            <person name="Jones C.D."/>
            <person name="Price D.K."/>
            <person name="Whiteman N."/>
            <person name="Kopp A."/>
            <person name="Matute D.R."/>
            <person name="Petrov D.A."/>
        </authorList>
    </citation>
    <scope>NUCLEOTIDE SEQUENCE [LARGE SCALE GENOMIC DNA]</scope>
</reference>
<proteinExistence type="predicted"/>
<dbReference type="EnsemblMetazoa" id="XM_044461313.1">
    <property type="protein sequence ID" value="XP_044317248.1"/>
    <property type="gene ID" value="LOC123038001"/>
</dbReference>
<sequence>MSRPAVRERKPRKRSNAQARRISVSKSSDSEPSGLRKYVKSSSINGDSLSTLGRKHSNTDNGYDAGLDTDDANDDGKDEVAAPYRRDRRRSSPLNSFLYPEPIPSNRFGGFLRALARSLQHCSMRIAAGFGLSRQQAAWYKNCWNTPGSQSKSVHLLSRQTKIRQVSVPSLVSKSQANPRSVTSSTTL</sequence>
<protein>
    <submittedName>
        <fullName evidence="2">Uncharacterized protein</fullName>
    </submittedName>
</protein>
<evidence type="ECO:0000256" key="1">
    <source>
        <dbReference type="SAM" id="MobiDB-lite"/>
    </source>
</evidence>
<dbReference type="RefSeq" id="XP_044317248.1">
    <property type="nucleotide sequence ID" value="XM_044461313.1"/>
</dbReference>
<keyword evidence="3" id="KW-1185">Reference proteome</keyword>
<dbReference type="Proteomes" id="UP001652680">
    <property type="component" value="Unassembled WGS sequence"/>
</dbReference>
<feature type="region of interest" description="Disordered" evidence="1">
    <location>
        <begin position="1"/>
        <end position="96"/>
    </location>
</feature>
<feature type="compositionally biased region" description="Polar residues" evidence="1">
    <location>
        <begin position="40"/>
        <end position="51"/>
    </location>
</feature>
<organism evidence="2 3">
    <name type="scientific">Drosophila rhopaloa</name>
    <name type="common">Fruit fly</name>
    <dbReference type="NCBI Taxonomy" id="1041015"/>
    <lineage>
        <taxon>Eukaryota</taxon>
        <taxon>Metazoa</taxon>
        <taxon>Ecdysozoa</taxon>
        <taxon>Arthropoda</taxon>
        <taxon>Hexapoda</taxon>
        <taxon>Insecta</taxon>
        <taxon>Pterygota</taxon>
        <taxon>Neoptera</taxon>
        <taxon>Endopterygota</taxon>
        <taxon>Diptera</taxon>
        <taxon>Brachycera</taxon>
        <taxon>Muscomorpha</taxon>
        <taxon>Ephydroidea</taxon>
        <taxon>Drosophilidae</taxon>
        <taxon>Drosophila</taxon>
        <taxon>Sophophora</taxon>
    </lineage>
</organism>
<evidence type="ECO:0000313" key="3">
    <source>
        <dbReference type="Proteomes" id="UP001652680"/>
    </source>
</evidence>
<accession>A0ABM5JEJ9</accession>
<name>A0ABM5JEJ9_DRORH</name>
<evidence type="ECO:0000313" key="2">
    <source>
        <dbReference type="EnsemblMetazoa" id="XP_044317248.1"/>
    </source>
</evidence>
<reference evidence="2" key="2">
    <citation type="submission" date="2025-05" db="UniProtKB">
        <authorList>
            <consortium name="EnsemblMetazoa"/>
        </authorList>
    </citation>
    <scope>IDENTIFICATION</scope>
</reference>